<dbReference type="AlphaFoldDB" id="A0A9D4H284"/>
<dbReference type="EMBL" id="JAIWYP010000005">
    <property type="protein sequence ID" value="KAH3825701.1"/>
    <property type="molecule type" value="Genomic_DNA"/>
</dbReference>
<gene>
    <name evidence="1" type="ORF">DPMN_127582</name>
</gene>
<name>A0A9D4H284_DREPO</name>
<protein>
    <submittedName>
        <fullName evidence="1">Uncharacterized protein</fullName>
    </submittedName>
</protein>
<evidence type="ECO:0000313" key="2">
    <source>
        <dbReference type="Proteomes" id="UP000828390"/>
    </source>
</evidence>
<sequence length="73" mass="8116">MVLSPERLAADIARVRPFVRVCSLVDEQVVRFGEVTPAVLAHKLLLCPTIQEIRVNVLSISLSFAVNRTETVK</sequence>
<comment type="caution">
    <text evidence="1">The sequence shown here is derived from an EMBL/GenBank/DDBJ whole genome shotgun (WGS) entry which is preliminary data.</text>
</comment>
<dbReference type="Proteomes" id="UP000828390">
    <property type="component" value="Unassembled WGS sequence"/>
</dbReference>
<proteinExistence type="predicted"/>
<evidence type="ECO:0000313" key="1">
    <source>
        <dbReference type="EMBL" id="KAH3825701.1"/>
    </source>
</evidence>
<reference evidence="1" key="1">
    <citation type="journal article" date="2019" name="bioRxiv">
        <title>The Genome of the Zebra Mussel, Dreissena polymorpha: A Resource for Invasive Species Research.</title>
        <authorList>
            <person name="McCartney M.A."/>
            <person name="Auch B."/>
            <person name="Kono T."/>
            <person name="Mallez S."/>
            <person name="Zhang Y."/>
            <person name="Obille A."/>
            <person name="Becker A."/>
            <person name="Abrahante J.E."/>
            <person name="Garbe J."/>
            <person name="Badalamenti J.P."/>
            <person name="Herman A."/>
            <person name="Mangelson H."/>
            <person name="Liachko I."/>
            <person name="Sullivan S."/>
            <person name="Sone E.D."/>
            <person name="Koren S."/>
            <person name="Silverstein K.A.T."/>
            <person name="Beckman K.B."/>
            <person name="Gohl D.M."/>
        </authorList>
    </citation>
    <scope>NUCLEOTIDE SEQUENCE</scope>
    <source>
        <strain evidence="1">Duluth1</strain>
        <tissue evidence="1">Whole animal</tissue>
    </source>
</reference>
<keyword evidence="2" id="KW-1185">Reference proteome</keyword>
<organism evidence="1 2">
    <name type="scientific">Dreissena polymorpha</name>
    <name type="common">Zebra mussel</name>
    <name type="synonym">Mytilus polymorpha</name>
    <dbReference type="NCBI Taxonomy" id="45954"/>
    <lineage>
        <taxon>Eukaryota</taxon>
        <taxon>Metazoa</taxon>
        <taxon>Spiralia</taxon>
        <taxon>Lophotrochozoa</taxon>
        <taxon>Mollusca</taxon>
        <taxon>Bivalvia</taxon>
        <taxon>Autobranchia</taxon>
        <taxon>Heteroconchia</taxon>
        <taxon>Euheterodonta</taxon>
        <taxon>Imparidentia</taxon>
        <taxon>Neoheterodontei</taxon>
        <taxon>Myida</taxon>
        <taxon>Dreissenoidea</taxon>
        <taxon>Dreissenidae</taxon>
        <taxon>Dreissena</taxon>
    </lineage>
</organism>
<reference evidence="1" key="2">
    <citation type="submission" date="2020-11" db="EMBL/GenBank/DDBJ databases">
        <authorList>
            <person name="McCartney M.A."/>
            <person name="Auch B."/>
            <person name="Kono T."/>
            <person name="Mallez S."/>
            <person name="Becker A."/>
            <person name="Gohl D.M."/>
            <person name="Silverstein K.A.T."/>
            <person name="Koren S."/>
            <person name="Bechman K.B."/>
            <person name="Herman A."/>
            <person name="Abrahante J.E."/>
            <person name="Garbe J."/>
        </authorList>
    </citation>
    <scope>NUCLEOTIDE SEQUENCE</scope>
    <source>
        <strain evidence="1">Duluth1</strain>
        <tissue evidence="1">Whole animal</tissue>
    </source>
</reference>
<accession>A0A9D4H284</accession>